<dbReference type="EMBL" id="BDGJ01000011">
    <property type="protein sequence ID" value="GAW91283.1"/>
    <property type="molecule type" value="Genomic_DNA"/>
</dbReference>
<name>A0A1Z5HP33_9FIRM</name>
<proteinExistence type="predicted"/>
<evidence type="ECO:0000313" key="1">
    <source>
        <dbReference type="EMBL" id="GAW91283.1"/>
    </source>
</evidence>
<dbReference type="RefSeq" id="WP_153802839.1">
    <property type="nucleotide sequence ID" value="NZ_BDGJ01000011.1"/>
</dbReference>
<comment type="caution">
    <text evidence="1">The sequence shown here is derived from an EMBL/GenBank/DDBJ whole genome shotgun (WGS) entry which is preliminary data.</text>
</comment>
<reference evidence="2" key="1">
    <citation type="journal article" date="2017" name="Appl. Environ. Microbiol.">
        <title>Genomic analysis of Calderihabitans maritimus KKC1, a thermophilic hydrogenogenic carboxydotrophic bacterium isolated from marine sediment.</title>
        <authorList>
            <person name="Omae K."/>
            <person name="Yoneda Y."/>
            <person name="Fukuyama Y."/>
            <person name="Yoshida T."/>
            <person name="Sako Y."/>
        </authorList>
    </citation>
    <scope>NUCLEOTIDE SEQUENCE [LARGE SCALE GENOMIC DNA]</scope>
    <source>
        <strain evidence="2">KKC1</strain>
    </source>
</reference>
<protein>
    <submittedName>
        <fullName evidence="1">Uncharacterized protein</fullName>
    </submittedName>
</protein>
<dbReference type="Proteomes" id="UP000197032">
    <property type="component" value="Unassembled WGS sequence"/>
</dbReference>
<accession>A0A1Z5HP33</accession>
<sequence length="49" mass="5649">MARKNRPGRYNKEEMKPDLQKIVAPVAGGTDLEAAEELARLRKVRKREK</sequence>
<organism evidence="1 2">
    <name type="scientific">Calderihabitans maritimus</name>
    <dbReference type="NCBI Taxonomy" id="1246530"/>
    <lineage>
        <taxon>Bacteria</taxon>
        <taxon>Bacillati</taxon>
        <taxon>Bacillota</taxon>
        <taxon>Clostridia</taxon>
        <taxon>Neomoorellales</taxon>
        <taxon>Calderihabitantaceae</taxon>
        <taxon>Calderihabitans</taxon>
    </lineage>
</organism>
<keyword evidence="2" id="KW-1185">Reference proteome</keyword>
<gene>
    <name evidence="1" type="ORF">KKC1_04450</name>
</gene>
<dbReference type="AlphaFoldDB" id="A0A1Z5HP33"/>
<evidence type="ECO:0000313" key="2">
    <source>
        <dbReference type="Proteomes" id="UP000197032"/>
    </source>
</evidence>